<dbReference type="OrthoDB" id="9798430at2"/>
<dbReference type="AlphaFoldDB" id="E8N8S4"/>
<proteinExistence type="predicted"/>
<evidence type="ECO:0000313" key="2">
    <source>
        <dbReference type="Proteomes" id="UP000008975"/>
    </source>
</evidence>
<dbReference type="KEGG" id="mts:MTES_0169"/>
<dbReference type="EMBL" id="AP012052">
    <property type="protein sequence ID" value="BAJ73133.1"/>
    <property type="molecule type" value="Genomic_DNA"/>
</dbReference>
<keyword evidence="1" id="KW-0808">Transferase</keyword>
<keyword evidence="1" id="KW-0328">Glycosyltransferase</keyword>
<sequence>MHEEPQVVKVVADEFGDHLPVWFPPPIFDDASMMPVSAGLVEEFRYWNLVGQGRAGNPKEIAEHYRVGLLLAQRLADEIGSAYRVEILMAGEHPGWTPVTPAD</sequence>
<gene>
    <name evidence="1" type="ordered locus">MTES_0169</name>
</gene>
<protein>
    <submittedName>
        <fullName evidence="1">Orotate phosphoribosyltransferase</fullName>
    </submittedName>
</protein>
<organism evidence="1 2">
    <name type="scientific">Microbacterium testaceum (strain StLB037)</name>
    <dbReference type="NCBI Taxonomy" id="979556"/>
    <lineage>
        <taxon>Bacteria</taxon>
        <taxon>Bacillati</taxon>
        <taxon>Actinomycetota</taxon>
        <taxon>Actinomycetes</taxon>
        <taxon>Micrococcales</taxon>
        <taxon>Microbacteriaceae</taxon>
        <taxon>Microbacterium</taxon>
    </lineage>
</organism>
<evidence type="ECO:0000313" key="1">
    <source>
        <dbReference type="EMBL" id="BAJ73133.1"/>
    </source>
</evidence>
<accession>E8N8S4</accession>
<dbReference type="GO" id="GO:0016757">
    <property type="term" value="F:glycosyltransferase activity"/>
    <property type="evidence" value="ECO:0007669"/>
    <property type="project" value="UniProtKB-KW"/>
</dbReference>
<reference evidence="1 2" key="1">
    <citation type="journal article" date="2011" name="J. Bacteriol.">
        <title>Genome sequence of Microbacterium testaceum StLB037, an N-acylhomoserine lactone-degrading bacterium isolated from potato leaves.</title>
        <authorList>
            <person name="Morohoshi T."/>
            <person name="Wang W.-Z."/>
            <person name="Someya N."/>
            <person name="Ikeda T."/>
        </authorList>
    </citation>
    <scope>NUCLEOTIDE SEQUENCE [LARGE SCALE GENOMIC DNA]</scope>
    <source>
        <strain evidence="1 2">StLB037</strain>
    </source>
</reference>
<dbReference type="RefSeq" id="WP_013583260.1">
    <property type="nucleotide sequence ID" value="NC_015125.1"/>
</dbReference>
<name>E8N8S4_MICTS</name>
<dbReference type="HOGENOM" id="CLU_2260550_0_0_11"/>
<dbReference type="Proteomes" id="UP000008975">
    <property type="component" value="Chromosome"/>
</dbReference>
<reference key="2">
    <citation type="submission" date="2011-02" db="EMBL/GenBank/DDBJ databases">
        <title>Genome sequence of Microbacterium testaceum StLB037.</title>
        <authorList>
            <person name="Morohoshi T."/>
            <person name="Wang W.Z."/>
            <person name="Someya N."/>
            <person name="Ikeda T."/>
        </authorList>
    </citation>
    <scope>NUCLEOTIDE SEQUENCE</scope>
    <source>
        <strain>StLB037</strain>
    </source>
</reference>